<dbReference type="FunFam" id="3.30.160.60:FF:000019">
    <property type="entry name" value="GLI family zinc finger 3"/>
    <property type="match status" value="1"/>
</dbReference>
<dbReference type="InterPro" id="IPR036236">
    <property type="entry name" value="Znf_C2H2_sf"/>
</dbReference>
<keyword evidence="7" id="KW-0805">Transcription regulation</keyword>
<accession>A0A915KI33</accession>
<organism evidence="14 15">
    <name type="scientific">Romanomermis culicivorax</name>
    <name type="common">Nematode worm</name>
    <dbReference type="NCBI Taxonomy" id="13658"/>
    <lineage>
        <taxon>Eukaryota</taxon>
        <taxon>Metazoa</taxon>
        <taxon>Ecdysozoa</taxon>
        <taxon>Nematoda</taxon>
        <taxon>Enoplea</taxon>
        <taxon>Dorylaimia</taxon>
        <taxon>Mermithida</taxon>
        <taxon>Mermithoidea</taxon>
        <taxon>Mermithidae</taxon>
        <taxon>Romanomermis</taxon>
    </lineage>
</organism>
<keyword evidence="3" id="KW-0479">Metal-binding</keyword>
<feature type="domain" description="C2H2-type" evidence="13">
    <location>
        <begin position="431"/>
        <end position="458"/>
    </location>
</feature>
<feature type="domain" description="C2H2-type" evidence="13">
    <location>
        <begin position="520"/>
        <end position="550"/>
    </location>
</feature>
<evidence type="ECO:0000256" key="3">
    <source>
        <dbReference type="ARBA" id="ARBA00022723"/>
    </source>
</evidence>
<keyword evidence="5 11" id="KW-0863">Zinc-finger</keyword>
<protein>
    <submittedName>
        <fullName evidence="15">C2H2-type domain-containing protein</fullName>
    </submittedName>
</protein>
<feature type="region of interest" description="Disordered" evidence="12">
    <location>
        <begin position="126"/>
        <end position="155"/>
    </location>
</feature>
<keyword evidence="14" id="KW-1185">Reference proteome</keyword>
<dbReference type="FunFam" id="3.30.160.60:FF:000031">
    <property type="entry name" value="GLI family zinc finger 3"/>
    <property type="match status" value="1"/>
</dbReference>
<dbReference type="PANTHER" id="PTHR45718:SF4">
    <property type="entry name" value="TRANSCRIPTIONAL ACTIVATOR CUBITUS INTERRUPTUS"/>
    <property type="match status" value="1"/>
</dbReference>
<dbReference type="InterPro" id="IPR056436">
    <property type="entry name" value="Znf-C2H2_ZIC1-5/GLI1-3-like"/>
</dbReference>
<dbReference type="Pfam" id="PF23561">
    <property type="entry name" value="zf-C2H2_15"/>
    <property type="match status" value="1"/>
</dbReference>
<evidence type="ECO:0000256" key="6">
    <source>
        <dbReference type="ARBA" id="ARBA00022833"/>
    </source>
</evidence>
<reference evidence="15" key="1">
    <citation type="submission" date="2022-11" db="UniProtKB">
        <authorList>
            <consortium name="WormBaseParasite"/>
        </authorList>
    </citation>
    <scope>IDENTIFICATION</scope>
</reference>
<dbReference type="GO" id="GO:0005634">
    <property type="term" value="C:nucleus"/>
    <property type="evidence" value="ECO:0007669"/>
    <property type="project" value="UniProtKB-SubCell"/>
</dbReference>
<evidence type="ECO:0000256" key="11">
    <source>
        <dbReference type="PROSITE-ProRule" id="PRU00042"/>
    </source>
</evidence>
<evidence type="ECO:0000256" key="4">
    <source>
        <dbReference type="ARBA" id="ARBA00022737"/>
    </source>
</evidence>
<dbReference type="Proteomes" id="UP000887565">
    <property type="component" value="Unplaced"/>
</dbReference>
<evidence type="ECO:0000256" key="1">
    <source>
        <dbReference type="ARBA" id="ARBA00004123"/>
    </source>
</evidence>
<feature type="domain" description="C2H2-type" evidence="13">
    <location>
        <begin position="459"/>
        <end position="488"/>
    </location>
</feature>
<dbReference type="SUPFAM" id="SSF57667">
    <property type="entry name" value="beta-beta-alpha zinc fingers"/>
    <property type="match status" value="3"/>
</dbReference>
<dbReference type="InterPro" id="IPR043359">
    <property type="entry name" value="GLI-like"/>
</dbReference>
<keyword evidence="4" id="KW-0677">Repeat</keyword>
<feature type="region of interest" description="Disordered" evidence="12">
    <location>
        <begin position="531"/>
        <end position="578"/>
    </location>
</feature>
<feature type="region of interest" description="Disordered" evidence="12">
    <location>
        <begin position="1067"/>
        <end position="1093"/>
    </location>
</feature>
<dbReference type="GO" id="GO:0000981">
    <property type="term" value="F:DNA-binding transcription factor activity, RNA polymerase II-specific"/>
    <property type="evidence" value="ECO:0007669"/>
    <property type="project" value="TreeGrafter"/>
</dbReference>
<dbReference type="GO" id="GO:0007224">
    <property type="term" value="P:smoothened signaling pathway"/>
    <property type="evidence" value="ECO:0007669"/>
    <property type="project" value="TreeGrafter"/>
</dbReference>
<dbReference type="FunFam" id="3.30.160.60:FF:000036">
    <property type="entry name" value="GLI family zinc finger 3"/>
    <property type="match status" value="1"/>
</dbReference>
<dbReference type="GO" id="GO:0000978">
    <property type="term" value="F:RNA polymerase II cis-regulatory region sequence-specific DNA binding"/>
    <property type="evidence" value="ECO:0007669"/>
    <property type="project" value="TreeGrafter"/>
</dbReference>
<comment type="similarity">
    <text evidence="2">Belongs to the GLI C2H2-type zinc-finger protein family.</text>
</comment>
<sequence length="1186" mass="131098">MVAKALEYTLYGLTLPTYMASSSNVLNPGNVNYSFNAAAMSSPITRAASGDLKIDEKNSLPQSDKGSVRVENASGALNAQIANGAIWFPSFPAQLPCPFLPVAPYYSMQNYIDAVREAVPSAESFNEAQSKDLPITAKDSRATSPKGRKRSFPAASSESDILSVFSNMCRSNSGATARIGSAFSDVNSRSSSSISWGSFTHSSIGTMQAMTFYSPIPPPFGQYSAIPFAPNAAPGLAGGVQNLDGSLGKMSILDASAGSSSAAAATSAFQPIPYPYPYMYPIPQIAGRPPYPASHQQPPIMLPGGTSPAFFPGHPLQMFAYPNLNPTFDTQNRASKASPENLVTSSSAIDKNENKKSTKIKREASHKNACSPTSTVMDEAEVLPVPEVGNFVETNCHWEGCSIEFGTQNELVTHICNDHIRHQKIHICKWVDCERNQKPFKAQYMLVVHMRHHTGEKPHKCTFENCNKSYGRSENLKTHLRSHTGEKPYVCEFPDCQKAFSNASDRAKHQNRTHSSDKPYACSEPGCSKRYTDPSSLRKHIKTVHGIEAYAKKRRRQNENNDRNSPKNDGSGSNGGNFSAQSSPICLESVNQVDLIGSVPSGQVDSPGNTSSSGGQTEDLCVSTSPQYIDSGVEVNVNCDTSSLGLEDDFISSPANFLAEEIDLSILGASNLVDRELVAPPTAFAAAPLISAVGGDYVDGRTGDFIGRYEQFRHGAVVKPSMPNINGIPKSLPGRRVAEYVAEQRLRSCEVAQQTSELPPNNIRQLVALMGSCEKPSDRISYNNQRHRHTSKDSSAIGSNLEAQTYSSCLSSTTSYPGTRSDISRPDSAISSVSAVYEKQKQQQQLTMTRNYCYPIMQNDLQQAITYNETPNNFHDVQVPGMENNNFVRNCHSTFSRGCDNFHPHRQNSRFIDQRDQNNHTDFDYSVHRFGHNYPLNNYNQENSRCLTAGAASGDYSQHNRNVNHHYPTIPDPPSYPGRPATSNTTYLQENRVFNRYSENYSAQNHHHSNDVALLPQNFQTSNSRSCGENNSSYDFWPQNYNIAQRPNLTNAGIEFSSLSLQNNQHQKYDQASLKEQQDYRRSNCNNENYRKPSSDFFENQMKPFVPMIYLLENLKLDTMSTNMKNLQYESEILHCQKGQIVYNFASYNYGCVMVLAPARTSHWNTGAFTMPTNSAKYSDDVYTVK</sequence>
<dbReference type="FunFam" id="3.30.160.60:FF:000048">
    <property type="entry name" value="GLI family zinc finger 3"/>
    <property type="match status" value="1"/>
</dbReference>
<feature type="region of interest" description="Disordered" evidence="12">
    <location>
        <begin position="331"/>
        <end position="373"/>
    </location>
</feature>
<keyword evidence="10" id="KW-0539">Nucleus</keyword>
<evidence type="ECO:0000256" key="2">
    <source>
        <dbReference type="ARBA" id="ARBA00010831"/>
    </source>
</evidence>
<dbReference type="PROSITE" id="PS50157">
    <property type="entry name" value="ZINC_FINGER_C2H2_2"/>
    <property type="match status" value="4"/>
</dbReference>
<proteinExistence type="inferred from homology"/>
<dbReference type="PANTHER" id="PTHR45718">
    <property type="entry name" value="TRANSCRIPTIONAL ACTIVATOR CUBITUS INTERRUPTUS"/>
    <property type="match status" value="1"/>
</dbReference>
<evidence type="ECO:0000256" key="5">
    <source>
        <dbReference type="ARBA" id="ARBA00022771"/>
    </source>
</evidence>
<keyword evidence="8" id="KW-0238">DNA-binding</keyword>
<dbReference type="GO" id="GO:0140297">
    <property type="term" value="F:DNA-binding transcription factor binding"/>
    <property type="evidence" value="ECO:0007669"/>
    <property type="project" value="UniProtKB-ARBA"/>
</dbReference>
<evidence type="ECO:0000256" key="10">
    <source>
        <dbReference type="ARBA" id="ARBA00023242"/>
    </source>
</evidence>
<evidence type="ECO:0000256" key="8">
    <source>
        <dbReference type="ARBA" id="ARBA00023125"/>
    </source>
</evidence>
<dbReference type="WBParaSite" id="nRc.2.0.1.t37569-RA">
    <property type="protein sequence ID" value="nRc.2.0.1.t37569-RA"/>
    <property type="gene ID" value="nRc.2.0.1.g37569"/>
</dbReference>
<comment type="subcellular location">
    <subcellularLocation>
        <location evidence="1">Nucleus</location>
    </subcellularLocation>
</comment>
<dbReference type="SMART" id="SM00355">
    <property type="entry name" value="ZnF_C2H2"/>
    <property type="match status" value="5"/>
</dbReference>
<evidence type="ECO:0000256" key="9">
    <source>
        <dbReference type="ARBA" id="ARBA00023163"/>
    </source>
</evidence>
<dbReference type="AlphaFoldDB" id="A0A915KI33"/>
<evidence type="ECO:0000256" key="12">
    <source>
        <dbReference type="SAM" id="MobiDB-lite"/>
    </source>
</evidence>
<dbReference type="GO" id="GO:0008270">
    <property type="term" value="F:zinc ion binding"/>
    <property type="evidence" value="ECO:0007669"/>
    <property type="project" value="UniProtKB-KW"/>
</dbReference>
<evidence type="ECO:0000313" key="15">
    <source>
        <dbReference type="WBParaSite" id="nRc.2.0.1.t37569-RA"/>
    </source>
</evidence>
<dbReference type="PROSITE" id="PS00028">
    <property type="entry name" value="ZINC_FINGER_C2H2_1"/>
    <property type="match status" value="4"/>
</dbReference>
<feature type="compositionally biased region" description="Basic and acidic residues" evidence="12">
    <location>
        <begin position="557"/>
        <end position="566"/>
    </location>
</feature>
<dbReference type="InterPro" id="IPR013087">
    <property type="entry name" value="Znf_C2H2_type"/>
</dbReference>
<feature type="compositionally biased region" description="Polar residues" evidence="12">
    <location>
        <begin position="600"/>
        <end position="621"/>
    </location>
</feature>
<evidence type="ECO:0000256" key="7">
    <source>
        <dbReference type="ARBA" id="ARBA00023015"/>
    </source>
</evidence>
<keyword evidence="9" id="KW-0804">Transcription</keyword>
<evidence type="ECO:0000259" key="13">
    <source>
        <dbReference type="PROSITE" id="PS50157"/>
    </source>
</evidence>
<feature type="domain" description="C2H2-type" evidence="13">
    <location>
        <begin position="489"/>
        <end position="519"/>
    </location>
</feature>
<feature type="region of interest" description="Disordered" evidence="12">
    <location>
        <begin position="597"/>
        <end position="621"/>
    </location>
</feature>
<keyword evidence="6" id="KW-0862">Zinc</keyword>
<feature type="compositionally biased region" description="Low complexity" evidence="12">
    <location>
        <begin position="567"/>
        <end position="578"/>
    </location>
</feature>
<dbReference type="Gene3D" id="3.30.160.60">
    <property type="entry name" value="Classic Zinc Finger"/>
    <property type="match status" value="5"/>
</dbReference>
<dbReference type="Pfam" id="PF00096">
    <property type="entry name" value="zf-C2H2"/>
    <property type="match status" value="3"/>
</dbReference>
<evidence type="ECO:0000313" key="14">
    <source>
        <dbReference type="Proteomes" id="UP000887565"/>
    </source>
</evidence>
<feature type="compositionally biased region" description="Basic and acidic residues" evidence="12">
    <location>
        <begin position="350"/>
        <end position="366"/>
    </location>
</feature>
<name>A0A915KI33_ROMCU</name>